<dbReference type="AlphaFoldDB" id="A0A2A2K225"/>
<evidence type="ECO:0000313" key="1">
    <source>
        <dbReference type="EMBL" id="PAV67859.1"/>
    </source>
</evidence>
<dbReference type="EMBL" id="LIAE01009873">
    <property type="protein sequence ID" value="PAV67859.1"/>
    <property type="molecule type" value="Genomic_DNA"/>
</dbReference>
<organism evidence="1 2">
    <name type="scientific">Diploscapter pachys</name>
    <dbReference type="NCBI Taxonomy" id="2018661"/>
    <lineage>
        <taxon>Eukaryota</taxon>
        <taxon>Metazoa</taxon>
        <taxon>Ecdysozoa</taxon>
        <taxon>Nematoda</taxon>
        <taxon>Chromadorea</taxon>
        <taxon>Rhabditida</taxon>
        <taxon>Rhabditina</taxon>
        <taxon>Rhabditomorpha</taxon>
        <taxon>Rhabditoidea</taxon>
        <taxon>Rhabditidae</taxon>
        <taxon>Diploscapter</taxon>
    </lineage>
</organism>
<protein>
    <submittedName>
        <fullName evidence="1">Uncharacterized protein</fullName>
    </submittedName>
</protein>
<accession>A0A2A2K225</accession>
<evidence type="ECO:0000313" key="2">
    <source>
        <dbReference type="Proteomes" id="UP000218231"/>
    </source>
</evidence>
<dbReference type="Proteomes" id="UP000218231">
    <property type="component" value="Unassembled WGS sequence"/>
</dbReference>
<comment type="caution">
    <text evidence="1">The sequence shown here is derived from an EMBL/GenBank/DDBJ whole genome shotgun (WGS) entry which is preliminary data.</text>
</comment>
<proteinExistence type="predicted"/>
<gene>
    <name evidence="1" type="ORF">WR25_24115</name>
</gene>
<reference evidence="1 2" key="1">
    <citation type="journal article" date="2017" name="Curr. Biol.">
        <title>Genome architecture and evolution of a unichromosomal asexual nematode.</title>
        <authorList>
            <person name="Fradin H."/>
            <person name="Zegar C."/>
            <person name="Gutwein M."/>
            <person name="Lucas J."/>
            <person name="Kovtun M."/>
            <person name="Corcoran D."/>
            <person name="Baugh L.R."/>
            <person name="Kiontke K."/>
            <person name="Gunsalus K."/>
            <person name="Fitch D.H."/>
            <person name="Piano F."/>
        </authorList>
    </citation>
    <scope>NUCLEOTIDE SEQUENCE [LARGE SCALE GENOMIC DNA]</scope>
    <source>
        <strain evidence="1">PF1309</strain>
    </source>
</reference>
<sequence>MANPFFEISKDNNEGEVIHNWGELQYASAAIPVRPNNTSIPTFVHNQMSHRGAESITIRNPDGTTETRLVSQAVLFSRKVEHIER</sequence>
<name>A0A2A2K225_9BILA</name>
<keyword evidence="2" id="KW-1185">Reference proteome</keyword>